<protein>
    <submittedName>
        <fullName evidence="2">TniQ family protein</fullName>
    </submittedName>
</protein>
<evidence type="ECO:0000313" key="3">
    <source>
        <dbReference type="Proteomes" id="UP000809431"/>
    </source>
</evidence>
<dbReference type="Proteomes" id="UP000809431">
    <property type="component" value="Unassembled WGS sequence"/>
</dbReference>
<evidence type="ECO:0000313" key="2">
    <source>
        <dbReference type="EMBL" id="MBM3116410.1"/>
    </source>
</evidence>
<keyword evidence="3" id="KW-1185">Reference proteome</keyword>
<proteinExistence type="predicted"/>
<reference evidence="2 3" key="1">
    <citation type="submission" date="2021-01" db="EMBL/GenBank/DDBJ databases">
        <title>Draft Genome Sequence and Polyhydroxyalkanoate Biosynthetic Potential of Jeongeupia naejangsanensis Type Strain DSM 24253.</title>
        <authorList>
            <person name="Turrini P."/>
            <person name="Artuso I."/>
            <person name="Lugli G.A."/>
            <person name="Frangipani E."/>
            <person name="Ventura M."/>
            <person name="Visca P."/>
        </authorList>
    </citation>
    <scope>NUCLEOTIDE SEQUENCE [LARGE SCALE GENOMIC DNA]</scope>
    <source>
        <strain evidence="2 3">DSM 24253</strain>
    </source>
</reference>
<comment type="caution">
    <text evidence="2">The sequence shown here is derived from an EMBL/GenBank/DDBJ whole genome shotgun (WGS) entry which is preliminary data.</text>
</comment>
<dbReference type="EMBL" id="JAESND010000005">
    <property type="protein sequence ID" value="MBM3116410.1"/>
    <property type="molecule type" value="Genomic_DNA"/>
</dbReference>
<dbReference type="Pfam" id="PF06527">
    <property type="entry name" value="TniQ"/>
    <property type="match status" value="1"/>
</dbReference>
<dbReference type="InterPro" id="IPR009492">
    <property type="entry name" value="TniQ"/>
</dbReference>
<dbReference type="RefSeq" id="WP_203538659.1">
    <property type="nucleotide sequence ID" value="NZ_JAESND010000005.1"/>
</dbReference>
<feature type="domain" description="TniQ" evidence="1">
    <location>
        <begin position="15"/>
        <end position="122"/>
    </location>
</feature>
<sequence>MDALLPAPRIPDLLLRPHPARGEGPQGYLLRLAAANLMTPRDLQQMGLSFHPDALRQFQLLPDAALFPELHAHVARMASLQVDSSQAWNQRQARYCPCCLADEPTWQAGWELMFFDACPKHWVWLVDQCSSCGQPLSWHRDEVLRCQCGADLRQERTERAPWHLGLLSAAMQQLLNGQAVEARPFSYSLVGMKLDQLLRLIRYLGAYLDPDAGPKPLKVLHAGSIEVSWPITSLAAEILFDWPRSFHLALSQLQGVHSEQKAGLNVVFQNAYAYLYQGGLREAVFSPVRDAFESWLTEHWKGGLARRNRRLAVELLSDVQWIPGKAAADRLGISMARLRHLIREGLLEGQESVSTKGRHFLMVRKEQLDVVENELAGEITLKKAIEILGLNKARLQRILCLLFPSARRVNDQPYLPWCISSSEVYALAELGEDLPKLGQLDDHHITFAQVLKYWQWNADEVVSLVEAVKAGDMAIEGLWPQAKGIGRWVFHRQRLQAWHQTLESGRANWISVPELAKVLGVKQQVAYWLTQNEYIRAHKLGTNKDIGSRIRKVDVDRFLCTHIFGTEIADRVGRTSGKVRCMLAELNIYHLRGTSIEACRQLVYRRTPALDRFIERHGEGIDPTLWRESVRKRQNAWEQIVREQEQPFPEGDFRLEPP</sequence>
<evidence type="ECO:0000259" key="1">
    <source>
        <dbReference type="Pfam" id="PF06527"/>
    </source>
</evidence>
<accession>A0ABS2BLU5</accession>
<name>A0ABS2BLU5_9NEIS</name>
<gene>
    <name evidence="2" type="ORF">JMJ54_11250</name>
</gene>
<organism evidence="2 3">
    <name type="scientific">Jeongeupia naejangsanensis</name>
    <dbReference type="NCBI Taxonomy" id="613195"/>
    <lineage>
        <taxon>Bacteria</taxon>
        <taxon>Pseudomonadati</taxon>
        <taxon>Pseudomonadota</taxon>
        <taxon>Betaproteobacteria</taxon>
        <taxon>Neisseriales</taxon>
        <taxon>Chitinibacteraceae</taxon>
        <taxon>Jeongeupia</taxon>
    </lineage>
</organism>